<dbReference type="PaxDb" id="39947-A0A0P0W8F6"/>
<reference evidence="2" key="1">
    <citation type="journal article" date="2005" name="Nature">
        <title>The map-based sequence of the rice genome.</title>
        <authorList>
            <consortium name="International rice genome sequencing project (IRGSP)"/>
            <person name="Matsumoto T."/>
            <person name="Wu J."/>
            <person name="Kanamori H."/>
            <person name="Katayose Y."/>
            <person name="Fujisawa M."/>
            <person name="Namiki N."/>
            <person name="Mizuno H."/>
            <person name="Yamamoto K."/>
            <person name="Antonio B.A."/>
            <person name="Baba T."/>
            <person name="Sakata K."/>
            <person name="Nagamura Y."/>
            <person name="Aoki H."/>
            <person name="Arikawa K."/>
            <person name="Arita K."/>
            <person name="Bito T."/>
            <person name="Chiden Y."/>
            <person name="Fujitsuka N."/>
            <person name="Fukunaka R."/>
            <person name="Hamada M."/>
            <person name="Harada C."/>
            <person name="Hayashi A."/>
            <person name="Hijishita S."/>
            <person name="Honda M."/>
            <person name="Hosokawa S."/>
            <person name="Ichikawa Y."/>
            <person name="Idonuma A."/>
            <person name="Iijima M."/>
            <person name="Ikeda M."/>
            <person name="Ikeno M."/>
            <person name="Ito K."/>
            <person name="Ito S."/>
            <person name="Ito T."/>
            <person name="Ito Y."/>
            <person name="Ito Y."/>
            <person name="Iwabuchi A."/>
            <person name="Kamiya K."/>
            <person name="Karasawa W."/>
            <person name="Kurita K."/>
            <person name="Katagiri S."/>
            <person name="Kikuta A."/>
            <person name="Kobayashi H."/>
            <person name="Kobayashi N."/>
            <person name="Machita K."/>
            <person name="Maehara T."/>
            <person name="Masukawa M."/>
            <person name="Mizubayashi T."/>
            <person name="Mukai Y."/>
            <person name="Nagasaki H."/>
            <person name="Nagata Y."/>
            <person name="Naito S."/>
            <person name="Nakashima M."/>
            <person name="Nakama Y."/>
            <person name="Nakamichi Y."/>
            <person name="Nakamura M."/>
            <person name="Meguro A."/>
            <person name="Negishi M."/>
            <person name="Ohta I."/>
            <person name="Ohta T."/>
            <person name="Okamoto M."/>
            <person name="Ono N."/>
            <person name="Saji S."/>
            <person name="Sakaguchi M."/>
            <person name="Sakai K."/>
            <person name="Shibata M."/>
            <person name="Shimokawa T."/>
            <person name="Song J."/>
            <person name="Takazaki Y."/>
            <person name="Terasawa K."/>
            <person name="Tsugane M."/>
            <person name="Tsuji K."/>
            <person name="Ueda S."/>
            <person name="Waki K."/>
            <person name="Yamagata H."/>
            <person name="Yamamoto M."/>
            <person name="Yamamoto S."/>
            <person name="Yamane H."/>
            <person name="Yoshiki S."/>
            <person name="Yoshihara R."/>
            <person name="Yukawa K."/>
            <person name="Zhong H."/>
            <person name="Yano M."/>
            <person name="Yuan Q."/>
            <person name="Ouyang S."/>
            <person name="Liu J."/>
            <person name="Jones K.M."/>
            <person name="Gansberger K."/>
            <person name="Moffat K."/>
            <person name="Hill J."/>
            <person name="Bera J."/>
            <person name="Fadrosh D."/>
            <person name="Jin S."/>
            <person name="Johri S."/>
            <person name="Kim M."/>
            <person name="Overton L."/>
            <person name="Reardon M."/>
            <person name="Tsitrin T."/>
            <person name="Vuong H."/>
            <person name="Weaver B."/>
            <person name="Ciecko A."/>
            <person name="Tallon L."/>
            <person name="Jackson J."/>
            <person name="Pai G."/>
            <person name="Aken S.V."/>
            <person name="Utterback T."/>
            <person name="Reidmuller S."/>
            <person name="Feldblyum T."/>
            <person name="Hsiao J."/>
            <person name="Zismann V."/>
            <person name="Iobst S."/>
            <person name="de Vazeille A.R."/>
            <person name="Buell C.R."/>
            <person name="Ying K."/>
            <person name="Li Y."/>
            <person name="Lu T."/>
            <person name="Huang Y."/>
            <person name="Zhao Q."/>
            <person name="Feng Q."/>
            <person name="Zhang L."/>
            <person name="Zhu J."/>
            <person name="Weng Q."/>
            <person name="Mu J."/>
            <person name="Lu Y."/>
            <person name="Fan D."/>
            <person name="Liu Y."/>
            <person name="Guan J."/>
            <person name="Zhang Y."/>
            <person name="Yu S."/>
            <person name="Liu X."/>
            <person name="Zhang Y."/>
            <person name="Hong G."/>
            <person name="Han B."/>
            <person name="Choisne N."/>
            <person name="Demange N."/>
            <person name="Orjeda G."/>
            <person name="Samain S."/>
            <person name="Cattolico L."/>
            <person name="Pelletier E."/>
            <person name="Couloux A."/>
            <person name="Segurens B."/>
            <person name="Wincker P."/>
            <person name="D'Hont A."/>
            <person name="Scarpelli C."/>
            <person name="Weissenbach J."/>
            <person name="Salanoubat M."/>
            <person name="Quetier F."/>
            <person name="Yu Y."/>
            <person name="Kim H.R."/>
            <person name="Rambo T."/>
            <person name="Currie J."/>
            <person name="Collura K."/>
            <person name="Luo M."/>
            <person name="Yang T."/>
            <person name="Ammiraju J.S.S."/>
            <person name="Engler F."/>
            <person name="Soderlund C."/>
            <person name="Wing R.A."/>
            <person name="Palmer L.E."/>
            <person name="de la Bastide M."/>
            <person name="Spiegel L."/>
            <person name="Nascimento L."/>
            <person name="Zutavern T."/>
            <person name="O'Shaughnessy A."/>
            <person name="Dike S."/>
            <person name="Dedhia N."/>
            <person name="Preston R."/>
            <person name="Balija V."/>
            <person name="McCombie W.R."/>
            <person name="Chow T."/>
            <person name="Chen H."/>
            <person name="Chung M."/>
            <person name="Chen C."/>
            <person name="Shaw J."/>
            <person name="Wu H."/>
            <person name="Hsiao K."/>
            <person name="Chao Y."/>
            <person name="Chu M."/>
            <person name="Cheng C."/>
            <person name="Hour A."/>
            <person name="Lee P."/>
            <person name="Lin S."/>
            <person name="Lin Y."/>
            <person name="Liou J."/>
            <person name="Liu S."/>
            <person name="Hsing Y."/>
            <person name="Raghuvanshi S."/>
            <person name="Mohanty A."/>
            <person name="Bharti A.K."/>
            <person name="Gaur A."/>
            <person name="Gupta V."/>
            <person name="Kumar D."/>
            <person name="Ravi V."/>
            <person name="Vij S."/>
            <person name="Kapur A."/>
            <person name="Khurana P."/>
            <person name="Khurana P."/>
            <person name="Khurana J.P."/>
            <person name="Tyagi A.K."/>
            <person name="Gaikwad K."/>
            <person name="Singh A."/>
            <person name="Dalal V."/>
            <person name="Srivastava S."/>
            <person name="Dixit A."/>
            <person name="Pal A.K."/>
            <person name="Ghazi I.A."/>
            <person name="Yadav M."/>
            <person name="Pandit A."/>
            <person name="Bhargava A."/>
            <person name="Sureshbabu K."/>
            <person name="Batra K."/>
            <person name="Sharma T.R."/>
            <person name="Mohapatra T."/>
            <person name="Singh N.K."/>
            <person name="Messing J."/>
            <person name="Nelson A.B."/>
            <person name="Fuks G."/>
            <person name="Kavchok S."/>
            <person name="Keizer G."/>
            <person name="Linton E."/>
            <person name="Llaca V."/>
            <person name="Song R."/>
            <person name="Tanyolac B."/>
            <person name="Young S."/>
            <person name="Ho-Il K."/>
            <person name="Hahn J.H."/>
            <person name="Sangsakoo G."/>
            <person name="Vanavichit A."/>
            <person name="de Mattos Luiz.A.T."/>
            <person name="Zimmer P.D."/>
            <person name="Malone G."/>
            <person name="Dellagostin O."/>
            <person name="de Oliveira A.C."/>
            <person name="Bevan M."/>
            <person name="Bancroft I."/>
            <person name="Minx P."/>
            <person name="Cordum H."/>
            <person name="Wilson R."/>
            <person name="Cheng Z."/>
            <person name="Jin W."/>
            <person name="Jiang J."/>
            <person name="Leong S.A."/>
            <person name="Iwama H."/>
            <person name="Gojobori T."/>
            <person name="Itoh T."/>
            <person name="Niimura Y."/>
            <person name="Fujii Y."/>
            <person name="Habara T."/>
            <person name="Sakai H."/>
            <person name="Sato Y."/>
            <person name="Wilson G."/>
            <person name="Kumar K."/>
            <person name="McCouch S."/>
            <person name="Juretic N."/>
            <person name="Hoen D."/>
            <person name="Wright S."/>
            <person name="Bruskiewich R."/>
            <person name="Bureau T."/>
            <person name="Miyao A."/>
            <person name="Hirochika H."/>
            <person name="Nishikawa T."/>
            <person name="Kadowaki K."/>
            <person name="Sugiura M."/>
            <person name="Burr B."/>
            <person name="Sasaki T."/>
        </authorList>
    </citation>
    <scope>NUCLEOTIDE SEQUENCE [LARGE SCALE GENOMIC DNA]</scope>
    <source>
        <strain evidence="2">cv. Nipponbare</strain>
    </source>
</reference>
<reference evidence="1 2" key="2">
    <citation type="journal article" date="2013" name="Plant Cell Physiol.">
        <title>Rice Annotation Project Database (RAP-DB): an integrative and interactive database for rice genomics.</title>
        <authorList>
            <person name="Sakai H."/>
            <person name="Lee S.S."/>
            <person name="Tanaka T."/>
            <person name="Numa H."/>
            <person name="Kim J."/>
            <person name="Kawahara Y."/>
            <person name="Wakimoto H."/>
            <person name="Yang C.C."/>
            <person name="Iwamoto M."/>
            <person name="Abe T."/>
            <person name="Yamada Y."/>
            <person name="Muto A."/>
            <person name="Inokuchi H."/>
            <person name="Ikemura T."/>
            <person name="Matsumoto T."/>
            <person name="Sasaki T."/>
            <person name="Itoh T."/>
        </authorList>
    </citation>
    <scope>NUCLEOTIDE SEQUENCE [LARGE SCALE GENOMIC DNA]</scope>
    <source>
        <strain evidence="2">cv. Nipponbare</strain>
    </source>
</reference>
<sequence length="81" mass="8403">MSWFSSSTNVTFASKDRLNTTTLAVPPSPLHSTSIPFVVSFSSTSAAGGGVGESAHEYPTKELVVSRSSAIGVRSTSVVKL</sequence>
<dbReference type="InParanoid" id="A0A0P0W8F6"/>
<evidence type="ECO:0000313" key="1">
    <source>
        <dbReference type="EMBL" id="BAS88488.1"/>
    </source>
</evidence>
<dbReference type="EMBL" id="AP014960">
    <property type="protein sequence ID" value="BAS88488.1"/>
    <property type="molecule type" value="Genomic_DNA"/>
</dbReference>
<evidence type="ECO:0000313" key="2">
    <source>
        <dbReference type="Proteomes" id="UP000059680"/>
    </source>
</evidence>
<gene>
    <name evidence="1" type="ordered locus">Os04g0306550</name>
    <name evidence="1" type="ORF">OSNPB_040306550</name>
</gene>
<dbReference type="AlphaFoldDB" id="A0A0P0W8F6"/>
<keyword evidence="2" id="KW-1185">Reference proteome</keyword>
<organism evidence="1 2">
    <name type="scientific">Oryza sativa subsp. japonica</name>
    <name type="common">Rice</name>
    <dbReference type="NCBI Taxonomy" id="39947"/>
    <lineage>
        <taxon>Eukaryota</taxon>
        <taxon>Viridiplantae</taxon>
        <taxon>Streptophyta</taxon>
        <taxon>Embryophyta</taxon>
        <taxon>Tracheophyta</taxon>
        <taxon>Spermatophyta</taxon>
        <taxon>Magnoliopsida</taxon>
        <taxon>Liliopsida</taxon>
        <taxon>Poales</taxon>
        <taxon>Poaceae</taxon>
        <taxon>BOP clade</taxon>
        <taxon>Oryzoideae</taxon>
        <taxon>Oryzeae</taxon>
        <taxon>Oryzinae</taxon>
        <taxon>Oryza</taxon>
        <taxon>Oryza sativa</taxon>
    </lineage>
</organism>
<accession>A0A0P0W8F6</accession>
<name>A0A0P0W8F6_ORYSJ</name>
<protein>
    <submittedName>
        <fullName evidence="1">Os04g0306550 protein</fullName>
    </submittedName>
</protein>
<reference evidence="1 2" key="3">
    <citation type="journal article" date="2013" name="Rice">
        <title>Improvement of the Oryza sativa Nipponbare reference genome using next generation sequence and optical map data.</title>
        <authorList>
            <person name="Kawahara Y."/>
            <person name="de la Bastide M."/>
            <person name="Hamilton J.P."/>
            <person name="Kanamori H."/>
            <person name="McCombie W.R."/>
            <person name="Ouyang S."/>
            <person name="Schwartz D.C."/>
            <person name="Tanaka T."/>
            <person name="Wu J."/>
            <person name="Zhou S."/>
            <person name="Childs K.L."/>
            <person name="Davidson R.M."/>
            <person name="Lin H."/>
            <person name="Quesada-Ocampo L."/>
            <person name="Vaillancourt B."/>
            <person name="Sakai H."/>
            <person name="Lee S.S."/>
            <person name="Kim J."/>
            <person name="Numa H."/>
            <person name="Itoh T."/>
            <person name="Buell C.R."/>
            <person name="Matsumoto T."/>
        </authorList>
    </citation>
    <scope>NUCLEOTIDE SEQUENCE [LARGE SCALE GENOMIC DNA]</scope>
    <source>
        <strain evidence="2">cv. Nipponbare</strain>
    </source>
</reference>
<proteinExistence type="predicted"/>
<dbReference type="Proteomes" id="UP000059680">
    <property type="component" value="Chromosome 4"/>
</dbReference>